<name>A0A0F9ANW2_9ZZZZ</name>
<dbReference type="InterPro" id="IPR026634">
    <property type="entry name" value="TPST-like"/>
</dbReference>
<feature type="non-terminal residue" evidence="2">
    <location>
        <position position="1"/>
    </location>
</feature>
<accession>A0A0F9ANW2</accession>
<evidence type="ECO:0008006" key="3">
    <source>
        <dbReference type="Google" id="ProtNLM"/>
    </source>
</evidence>
<protein>
    <recommendedName>
        <fullName evidence="3">Sulfotransferase domain-containing protein</fullName>
    </recommendedName>
</protein>
<dbReference type="EMBL" id="LAZR01041726">
    <property type="protein sequence ID" value="KKL11269.1"/>
    <property type="molecule type" value="Genomic_DNA"/>
</dbReference>
<dbReference type="PANTHER" id="PTHR12788">
    <property type="entry name" value="PROTEIN-TYROSINE SULFOTRANSFERASE 2"/>
    <property type="match status" value="1"/>
</dbReference>
<dbReference type="SUPFAM" id="SSF52540">
    <property type="entry name" value="P-loop containing nucleoside triphosphate hydrolases"/>
    <property type="match status" value="1"/>
</dbReference>
<dbReference type="InterPro" id="IPR027417">
    <property type="entry name" value="P-loop_NTPase"/>
</dbReference>
<proteinExistence type="predicted"/>
<organism evidence="2">
    <name type="scientific">marine sediment metagenome</name>
    <dbReference type="NCBI Taxonomy" id="412755"/>
    <lineage>
        <taxon>unclassified sequences</taxon>
        <taxon>metagenomes</taxon>
        <taxon>ecological metagenomes</taxon>
    </lineage>
</organism>
<gene>
    <name evidence="2" type="ORF">LCGC14_2547500</name>
</gene>
<dbReference type="Pfam" id="PF13469">
    <property type="entry name" value="Sulfotransfer_3"/>
    <property type="match status" value="1"/>
</dbReference>
<keyword evidence="1" id="KW-0808">Transferase</keyword>
<dbReference type="PANTHER" id="PTHR12788:SF10">
    <property type="entry name" value="PROTEIN-TYROSINE SULFOTRANSFERASE"/>
    <property type="match status" value="1"/>
</dbReference>
<comment type="caution">
    <text evidence="2">The sequence shown here is derived from an EMBL/GenBank/DDBJ whole genome shotgun (WGS) entry which is preliminary data.</text>
</comment>
<sequence length="314" mass="36124">AVSRLISYALFEGRPLTTRGQWINPLVFALSGTLKALPQIKKVEKPIFIIGMGRSGTTILGVVMSMHRDVGFLNEPKALWHSIYPMEDVIGNYTLKDARYRLHTSDASEQVRRDSHRLFGAYLAAVFSRRLVDKYPELVFRVPFVRAIFPDAKFVFITRNGWDVCSSVTSWSKDHSMSKADEVHDWWGVNRRKWDIMLNELVKTDKDLQELARSVDSLVEHSDMSAVEWIVTMRKGLKQKKLNPGCIYTAKLEDLRERPGEVLGGILEFCELEQDNVFLDYAEKTLKPTRARDSFELDTSVRPLFEQTMKELGY</sequence>
<dbReference type="Gene3D" id="3.40.50.300">
    <property type="entry name" value="P-loop containing nucleotide triphosphate hydrolases"/>
    <property type="match status" value="1"/>
</dbReference>
<reference evidence="2" key="1">
    <citation type="journal article" date="2015" name="Nature">
        <title>Complex archaea that bridge the gap between prokaryotes and eukaryotes.</title>
        <authorList>
            <person name="Spang A."/>
            <person name="Saw J.H."/>
            <person name="Jorgensen S.L."/>
            <person name="Zaremba-Niedzwiedzka K."/>
            <person name="Martijn J."/>
            <person name="Lind A.E."/>
            <person name="van Eijk R."/>
            <person name="Schleper C."/>
            <person name="Guy L."/>
            <person name="Ettema T.J."/>
        </authorList>
    </citation>
    <scope>NUCLEOTIDE SEQUENCE</scope>
</reference>
<dbReference type="GO" id="GO:0008476">
    <property type="term" value="F:protein-tyrosine sulfotransferase activity"/>
    <property type="evidence" value="ECO:0007669"/>
    <property type="project" value="InterPro"/>
</dbReference>
<evidence type="ECO:0000256" key="1">
    <source>
        <dbReference type="ARBA" id="ARBA00022679"/>
    </source>
</evidence>
<dbReference type="GO" id="GO:0005794">
    <property type="term" value="C:Golgi apparatus"/>
    <property type="evidence" value="ECO:0007669"/>
    <property type="project" value="UniProtKB-ARBA"/>
</dbReference>
<evidence type="ECO:0000313" key="2">
    <source>
        <dbReference type="EMBL" id="KKL11269.1"/>
    </source>
</evidence>
<dbReference type="AlphaFoldDB" id="A0A0F9ANW2"/>